<keyword evidence="12" id="KW-1185">Reference proteome</keyword>
<evidence type="ECO:0000256" key="2">
    <source>
        <dbReference type="ARBA" id="ARBA00015195"/>
    </source>
</evidence>
<dbReference type="PANTHER" id="PTHR34981:SF1">
    <property type="entry name" value="CELL DIVISION PROTEIN ZAPA"/>
    <property type="match status" value="1"/>
</dbReference>
<comment type="function">
    <text evidence="7">Activator of cell division through the inhibition of FtsZ GTPase activity, therefore promoting FtsZ assembly into bundles of protofilaments necessary for the formation of the division Z ring. It is recruited early at mid-cell but it is not essential for cell division.</text>
</comment>
<name>A0A7I8D2B4_9FIRM</name>
<sequence>MNPVNKKNRVRLNIRGSEYIVISEENEGYIREMGDTVDRRIEDILRGNPSSSVTAAAVLAALDFCDESRKASDSADNLRLQIKDYLEDAAKARLQADEMVRENERLQREIQMLRARYQPGRDQNTHS</sequence>
<keyword evidence="4" id="KW-0132">Cell division</keyword>
<dbReference type="InterPro" id="IPR036192">
    <property type="entry name" value="Cell_div_ZapA-like_sf"/>
</dbReference>
<proteinExistence type="predicted"/>
<dbReference type="SUPFAM" id="SSF102829">
    <property type="entry name" value="Cell division protein ZapA-like"/>
    <property type="match status" value="1"/>
</dbReference>
<evidence type="ECO:0000313" key="12">
    <source>
        <dbReference type="Proteomes" id="UP000593890"/>
    </source>
</evidence>
<dbReference type="GO" id="GO:0000921">
    <property type="term" value="P:septin ring assembly"/>
    <property type="evidence" value="ECO:0007669"/>
    <property type="project" value="TreeGrafter"/>
</dbReference>
<dbReference type="InterPro" id="IPR053712">
    <property type="entry name" value="Bac_CellDiv_Activator"/>
</dbReference>
<dbReference type="GO" id="GO:0000917">
    <property type="term" value="P:division septum assembly"/>
    <property type="evidence" value="ECO:0007669"/>
    <property type="project" value="UniProtKB-KW"/>
</dbReference>
<keyword evidence="10" id="KW-0175">Coiled coil</keyword>
<dbReference type="EMBL" id="AP023321">
    <property type="protein sequence ID" value="BCI59383.1"/>
    <property type="molecule type" value="Genomic_DNA"/>
</dbReference>
<dbReference type="GO" id="GO:0030428">
    <property type="term" value="C:cell septum"/>
    <property type="evidence" value="ECO:0007669"/>
    <property type="project" value="TreeGrafter"/>
</dbReference>
<comment type="subunit">
    <text evidence="8">Homodimer. Interacts with FtsZ.</text>
</comment>
<evidence type="ECO:0000313" key="11">
    <source>
        <dbReference type="EMBL" id="BCI59383.1"/>
    </source>
</evidence>
<dbReference type="AlphaFoldDB" id="A0A7I8D2B4"/>
<protein>
    <recommendedName>
        <fullName evidence="2">Cell division protein ZapA</fullName>
    </recommendedName>
    <alternativeName>
        <fullName evidence="9">Z ring-associated protein ZapA</fullName>
    </alternativeName>
</protein>
<dbReference type="PANTHER" id="PTHR34981">
    <property type="entry name" value="CELL DIVISION PROTEIN ZAPA"/>
    <property type="match status" value="1"/>
</dbReference>
<dbReference type="Gene3D" id="6.10.250.790">
    <property type="match status" value="1"/>
</dbReference>
<keyword evidence="5" id="KW-0717">Septation</keyword>
<organism evidence="11 12">
    <name type="scientific">Solibaculum mannosilyticum</name>
    <dbReference type="NCBI Taxonomy" id="2780922"/>
    <lineage>
        <taxon>Bacteria</taxon>
        <taxon>Bacillati</taxon>
        <taxon>Bacillota</taxon>
        <taxon>Clostridia</taxon>
        <taxon>Eubacteriales</taxon>
        <taxon>Oscillospiraceae</taxon>
        <taxon>Solibaculum</taxon>
    </lineage>
</organism>
<comment type="subcellular location">
    <subcellularLocation>
        <location evidence="1">Cytoplasm</location>
    </subcellularLocation>
</comment>
<dbReference type="InterPro" id="IPR007838">
    <property type="entry name" value="Cell_div_ZapA-like"/>
</dbReference>
<dbReference type="Proteomes" id="UP000593890">
    <property type="component" value="Chromosome"/>
</dbReference>
<dbReference type="KEGG" id="sman:C12CBH8_00220"/>
<evidence type="ECO:0000256" key="1">
    <source>
        <dbReference type="ARBA" id="ARBA00004496"/>
    </source>
</evidence>
<evidence type="ECO:0000256" key="6">
    <source>
        <dbReference type="ARBA" id="ARBA00023306"/>
    </source>
</evidence>
<keyword evidence="3" id="KW-0963">Cytoplasm</keyword>
<evidence type="ECO:0000256" key="4">
    <source>
        <dbReference type="ARBA" id="ARBA00022618"/>
    </source>
</evidence>
<gene>
    <name evidence="11" type="ORF">C12CBH8_00220</name>
</gene>
<keyword evidence="6" id="KW-0131">Cell cycle</keyword>
<evidence type="ECO:0000256" key="9">
    <source>
        <dbReference type="ARBA" id="ARBA00033158"/>
    </source>
</evidence>
<dbReference type="RefSeq" id="WP_215533305.1">
    <property type="nucleotide sequence ID" value="NZ_AP023321.1"/>
</dbReference>
<evidence type="ECO:0000256" key="7">
    <source>
        <dbReference type="ARBA" id="ARBA00024910"/>
    </source>
</evidence>
<evidence type="ECO:0000256" key="8">
    <source>
        <dbReference type="ARBA" id="ARBA00026068"/>
    </source>
</evidence>
<dbReference type="Pfam" id="PF05164">
    <property type="entry name" value="ZapA"/>
    <property type="match status" value="1"/>
</dbReference>
<dbReference type="GO" id="GO:0005829">
    <property type="term" value="C:cytosol"/>
    <property type="evidence" value="ECO:0007669"/>
    <property type="project" value="TreeGrafter"/>
</dbReference>
<evidence type="ECO:0000256" key="10">
    <source>
        <dbReference type="SAM" id="Coils"/>
    </source>
</evidence>
<accession>A0A7I8D2B4</accession>
<dbReference type="GO" id="GO:0032153">
    <property type="term" value="C:cell division site"/>
    <property type="evidence" value="ECO:0007669"/>
    <property type="project" value="TreeGrafter"/>
</dbReference>
<evidence type="ECO:0000256" key="5">
    <source>
        <dbReference type="ARBA" id="ARBA00023210"/>
    </source>
</evidence>
<feature type="coiled-coil region" evidence="10">
    <location>
        <begin position="75"/>
        <end position="116"/>
    </location>
</feature>
<reference evidence="12" key="1">
    <citation type="submission" date="2020-07" db="EMBL/GenBank/DDBJ databases">
        <title>Complete genome sequencing of Clostridia bacterium strain 12CBH8.</title>
        <authorList>
            <person name="Sakamoto M."/>
            <person name="Murakami T."/>
            <person name="Mori H."/>
        </authorList>
    </citation>
    <scope>NUCLEOTIDE SEQUENCE [LARGE SCALE GENOMIC DNA]</scope>
    <source>
        <strain evidence="12">12CBH8</strain>
    </source>
</reference>
<dbReference type="GO" id="GO:0043093">
    <property type="term" value="P:FtsZ-dependent cytokinesis"/>
    <property type="evidence" value="ECO:0007669"/>
    <property type="project" value="TreeGrafter"/>
</dbReference>
<evidence type="ECO:0000256" key="3">
    <source>
        <dbReference type="ARBA" id="ARBA00022490"/>
    </source>
</evidence>